<keyword evidence="3" id="KW-1185">Reference proteome</keyword>
<dbReference type="AlphaFoldDB" id="A0A811XX29"/>
<feature type="compositionally biased region" description="Acidic residues" evidence="1">
    <location>
        <begin position="22"/>
        <end position="32"/>
    </location>
</feature>
<organism evidence="2 3">
    <name type="scientific">Nyctereutes procyonoides</name>
    <name type="common">Raccoon dog</name>
    <name type="synonym">Canis procyonoides</name>
    <dbReference type="NCBI Taxonomy" id="34880"/>
    <lineage>
        <taxon>Eukaryota</taxon>
        <taxon>Metazoa</taxon>
        <taxon>Chordata</taxon>
        <taxon>Craniata</taxon>
        <taxon>Vertebrata</taxon>
        <taxon>Euteleostomi</taxon>
        <taxon>Mammalia</taxon>
        <taxon>Eutheria</taxon>
        <taxon>Laurasiatheria</taxon>
        <taxon>Carnivora</taxon>
        <taxon>Caniformia</taxon>
        <taxon>Canidae</taxon>
        <taxon>Nyctereutes</taxon>
    </lineage>
</organism>
<comment type="caution">
    <text evidence="2">The sequence shown here is derived from an EMBL/GenBank/DDBJ whole genome shotgun (WGS) entry which is preliminary data.</text>
</comment>
<feature type="region of interest" description="Disordered" evidence="1">
    <location>
        <begin position="1"/>
        <end position="61"/>
    </location>
</feature>
<dbReference type="GO" id="GO:0003723">
    <property type="term" value="F:RNA binding"/>
    <property type="evidence" value="ECO:0007669"/>
    <property type="project" value="TreeGrafter"/>
</dbReference>
<dbReference type="PANTHER" id="PTHR47398">
    <property type="entry name" value="PROLINE-RICH PROTEIN 3"/>
    <property type="match status" value="1"/>
</dbReference>
<evidence type="ECO:0000313" key="2">
    <source>
        <dbReference type="EMBL" id="CAD7667992.1"/>
    </source>
</evidence>
<evidence type="ECO:0000256" key="1">
    <source>
        <dbReference type="SAM" id="MobiDB-lite"/>
    </source>
</evidence>
<feature type="compositionally biased region" description="Pro residues" evidence="1">
    <location>
        <begin position="35"/>
        <end position="46"/>
    </location>
</feature>
<gene>
    <name evidence="2" type="ORF">NYPRO_LOCUS1266</name>
</gene>
<sequence length="267" mass="29150">MPKRKKQNHQQPPPLQQPPLPEQEETGDEEDGSPIRPPSLLGPPPMANGKPGDPKSAPNWNPPTCPPSVEWINKLLCVHAMGYYTAMKMNELLLQATWMNLTNTVLSKRSQTEKNADSLHRGPPGSRGPMIPPLLSLPPPPRGRGPIRGGLGPRYGPYGHGWWGANTESPFLDQAMGVHAEEAFTKSREIPEGSKVGLLSKIPACPRMAPKLWKTNPTALSADTLPFWATVDMRISVPSTTQASMDLLCETVPSYPGWKEPSDLVAI</sequence>
<feature type="compositionally biased region" description="Pro residues" evidence="1">
    <location>
        <begin position="11"/>
        <end position="21"/>
    </location>
</feature>
<dbReference type="InterPro" id="IPR042805">
    <property type="entry name" value="PRR3"/>
</dbReference>
<feature type="compositionally biased region" description="Basic and acidic residues" evidence="1">
    <location>
        <begin position="110"/>
        <end position="120"/>
    </location>
</feature>
<dbReference type="Proteomes" id="UP000645828">
    <property type="component" value="Unassembled WGS sequence"/>
</dbReference>
<protein>
    <submittedName>
        <fullName evidence="2">(raccoon dog) hypothetical protein</fullName>
    </submittedName>
</protein>
<reference evidence="2" key="1">
    <citation type="submission" date="2020-12" db="EMBL/GenBank/DDBJ databases">
        <authorList>
            <consortium name="Molecular Ecology Group"/>
        </authorList>
    </citation>
    <scope>NUCLEOTIDE SEQUENCE</scope>
    <source>
        <strain evidence="2">TBG_1078</strain>
    </source>
</reference>
<name>A0A811XX29_NYCPR</name>
<accession>A0A811XX29</accession>
<dbReference type="EMBL" id="CAJHUB010000649">
    <property type="protein sequence ID" value="CAD7667992.1"/>
    <property type="molecule type" value="Genomic_DNA"/>
</dbReference>
<feature type="region of interest" description="Disordered" evidence="1">
    <location>
        <begin position="109"/>
        <end position="144"/>
    </location>
</feature>
<feature type="compositionally biased region" description="Pro residues" evidence="1">
    <location>
        <begin position="130"/>
        <end position="143"/>
    </location>
</feature>
<evidence type="ECO:0000313" key="3">
    <source>
        <dbReference type="Proteomes" id="UP000645828"/>
    </source>
</evidence>
<dbReference type="PANTHER" id="PTHR47398:SF1">
    <property type="entry name" value="PROLINE-RICH PROTEIN 3-RELATED"/>
    <property type="match status" value="1"/>
</dbReference>
<proteinExistence type="predicted"/>